<dbReference type="HAMAP" id="MF_00237">
    <property type="entry name" value="TatB"/>
    <property type="match status" value="1"/>
</dbReference>
<dbReference type="GO" id="GO:0033281">
    <property type="term" value="C:TAT protein transport complex"/>
    <property type="evidence" value="ECO:0007669"/>
    <property type="project" value="UniProtKB-UniRule"/>
</dbReference>
<evidence type="ECO:0000256" key="1">
    <source>
        <dbReference type="ARBA" id="ARBA00004167"/>
    </source>
</evidence>
<dbReference type="EMBL" id="AYTF01000002">
    <property type="protein sequence ID" value="ESV62545.1"/>
    <property type="molecule type" value="Genomic_DNA"/>
</dbReference>
<evidence type="ECO:0000256" key="4">
    <source>
        <dbReference type="ARBA" id="ARBA00022692"/>
    </source>
</evidence>
<keyword evidence="8 9" id="KW-0472">Membrane</keyword>
<evidence type="ECO:0000256" key="10">
    <source>
        <dbReference type="SAM" id="MobiDB-lite"/>
    </source>
</evidence>
<name>A0A829M9A2_9MYCO</name>
<dbReference type="GO" id="GO:0043953">
    <property type="term" value="P:protein transport by the Tat complex"/>
    <property type="evidence" value="ECO:0007669"/>
    <property type="project" value="UniProtKB-UniRule"/>
</dbReference>
<evidence type="ECO:0000256" key="8">
    <source>
        <dbReference type="ARBA" id="ARBA00023136"/>
    </source>
</evidence>
<comment type="similarity">
    <text evidence="9">Belongs to the TatB family.</text>
</comment>
<reference evidence="11 12" key="1">
    <citation type="journal article" date="2014" name="Emerg. Infect. Dis.">
        <title>High-level Relatedness among Mycobacterium abscessus subsp. massiliense Strains from Widely Separated Outbreaks.</title>
        <authorList>
            <person name="Tettelin H."/>
            <person name="Davidson R.M."/>
            <person name="Agrawal S."/>
            <person name="Aitken M.L."/>
            <person name="Shallom S."/>
            <person name="Hasan N.A."/>
            <person name="Strong M."/>
            <person name="Nogueira de Moura V.C."/>
            <person name="De Groote M.A."/>
            <person name="Duarte R.S."/>
            <person name="Hine E."/>
            <person name="Parankush S."/>
            <person name="Su Q."/>
            <person name="Daugherty S.C."/>
            <person name="Fraser C.M."/>
            <person name="Brown-Elliott B.A."/>
            <person name="Wallace R.J.Jr."/>
            <person name="Holland S.M."/>
            <person name="Sampaio E.P."/>
            <person name="Olivier K.N."/>
            <person name="Jackson M."/>
            <person name="Zelazny A.M."/>
        </authorList>
    </citation>
    <scope>NUCLEOTIDE SEQUENCE [LARGE SCALE GENOMIC DNA]</scope>
    <source>
        <strain evidence="11 12">MAB_091912_2446</strain>
    </source>
</reference>
<evidence type="ECO:0000313" key="11">
    <source>
        <dbReference type="EMBL" id="ESV62545.1"/>
    </source>
</evidence>
<dbReference type="NCBIfam" id="TIGR01410">
    <property type="entry name" value="tatB"/>
    <property type="match status" value="1"/>
</dbReference>
<evidence type="ECO:0000256" key="3">
    <source>
        <dbReference type="ARBA" id="ARBA00022475"/>
    </source>
</evidence>
<comment type="function">
    <text evidence="9">Part of the twin-arginine translocation (Tat) system that transports large folded proteins containing a characteristic twin-arginine motif in their signal peptide across membranes. Together with TatC, TatB is part of a receptor directly interacting with Tat signal peptides. TatB may form an oligomeric binding site that transiently accommodates folded Tat precursor proteins before their translocation.</text>
</comment>
<sequence>MFGSVGWGELLVLLIVGLVVLGPERLPGAIRWTTESLRKVRDYASGATASLREELGPEFDDVRKPLAELQKLRGMTPRAVITKHLLDGDDSVFDSLTRPLDDVKKAVTEPAPTPIVNPELAKPAEPGRRVTTPTRPNPRPPPPRPRACSNVPDSRRNRHI</sequence>
<comment type="subcellular location">
    <subcellularLocation>
        <location evidence="9">Cell membrane</location>
        <topology evidence="9">Single-pass membrane protein</topology>
    </subcellularLocation>
    <subcellularLocation>
        <location evidence="1">Membrane</location>
        <topology evidence="1">Single-pass membrane protein</topology>
    </subcellularLocation>
</comment>
<dbReference type="Pfam" id="PF02416">
    <property type="entry name" value="TatA_B_E"/>
    <property type="match status" value="1"/>
</dbReference>
<keyword evidence="5 9" id="KW-0653">Protein transport</keyword>
<keyword evidence="7 9" id="KW-0811">Translocation</keyword>
<dbReference type="Gene3D" id="1.20.5.3310">
    <property type="match status" value="1"/>
</dbReference>
<comment type="caution">
    <text evidence="11">The sequence shown here is derived from an EMBL/GenBank/DDBJ whole genome shotgun (WGS) entry which is preliminary data.</text>
</comment>
<dbReference type="Proteomes" id="UP000018502">
    <property type="component" value="Unassembled WGS sequence"/>
</dbReference>
<evidence type="ECO:0000256" key="6">
    <source>
        <dbReference type="ARBA" id="ARBA00022989"/>
    </source>
</evidence>
<comment type="subunit">
    <text evidence="9">The Tat system comprises two distinct complexes: a TatABC complex, containing multiple copies of TatA, TatB and TatC subunits, and a separate TatA complex, containing only TatA subunits. Substrates initially bind to the TatABC complex, which probably triggers association of the separate TatA complex to form the active translocon.</text>
</comment>
<keyword evidence="3 9" id="KW-1003">Cell membrane</keyword>
<dbReference type="InterPro" id="IPR018448">
    <property type="entry name" value="TatB"/>
</dbReference>
<proteinExistence type="inferred from homology"/>
<dbReference type="GO" id="GO:0008320">
    <property type="term" value="F:protein transmembrane transporter activity"/>
    <property type="evidence" value="ECO:0007669"/>
    <property type="project" value="UniProtKB-UniRule"/>
</dbReference>
<evidence type="ECO:0000256" key="5">
    <source>
        <dbReference type="ARBA" id="ARBA00022927"/>
    </source>
</evidence>
<organism evidence="11 12">
    <name type="scientific">Mycobacteroides abscessus MAB_091912_2446</name>
    <dbReference type="NCBI Taxonomy" id="1335414"/>
    <lineage>
        <taxon>Bacteria</taxon>
        <taxon>Bacillati</taxon>
        <taxon>Actinomycetota</taxon>
        <taxon>Actinomycetes</taxon>
        <taxon>Mycobacteriales</taxon>
        <taxon>Mycobacteriaceae</taxon>
        <taxon>Mycobacteroides</taxon>
        <taxon>Mycobacteroides abscessus</taxon>
    </lineage>
</organism>
<dbReference type="PRINTS" id="PR01506">
    <property type="entry name" value="TATBPROTEIN"/>
</dbReference>
<keyword evidence="4 9" id="KW-0812">Transmembrane</keyword>
<feature type="region of interest" description="Disordered" evidence="10">
    <location>
        <begin position="106"/>
        <end position="160"/>
    </location>
</feature>
<evidence type="ECO:0000313" key="12">
    <source>
        <dbReference type="Proteomes" id="UP000018502"/>
    </source>
</evidence>
<gene>
    <name evidence="9 11" type="primary">tatB</name>
    <name evidence="11" type="ORF">L833_4950</name>
</gene>
<feature type="compositionally biased region" description="Pro residues" evidence="10">
    <location>
        <begin position="135"/>
        <end position="145"/>
    </location>
</feature>
<protein>
    <recommendedName>
        <fullName evidence="9">Sec-independent protein translocase protein TatB</fullName>
    </recommendedName>
</protein>
<evidence type="ECO:0000256" key="7">
    <source>
        <dbReference type="ARBA" id="ARBA00023010"/>
    </source>
</evidence>
<accession>A0A829M9A2</accession>
<dbReference type="InterPro" id="IPR003369">
    <property type="entry name" value="TatA/B/E"/>
</dbReference>
<dbReference type="AlphaFoldDB" id="A0A829M9A2"/>
<evidence type="ECO:0000256" key="9">
    <source>
        <dbReference type="HAMAP-Rule" id="MF_00237"/>
    </source>
</evidence>
<keyword evidence="6 9" id="KW-1133">Transmembrane helix</keyword>
<evidence type="ECO:0000256" key="2">
    <source>
        <dbReference type="ARBA" id="ARBA00022448"/>
    </source>
</evidence>
<keyword evidence="2 9" id="KW-0813">Transport</keyword>